<dbReference type="InterPro" id="IPR011042">
    <property type="entry name" value="6-blade_b-propeller_TolB-like"/>
</dbReference>
<evidence type="ECO:0000259" key="1">
    <source>
        <dbReference type="Pfam" id="PF13449"/>
    </source>
</evidence>
<evidence type="ECO:0000313" key="3">
    <source>
        <dbReference type="Proteomes" id="UP000541426"/>
    </source>
</evidence>
<protein>
    <recommendedName>
        <fullName evidence="1">Phytase-like domain-containing protein</fullName>
    </recommendedName>
</protein>
<feature type="domain" description="Phytase-like" evidence="1">
    <location>
        <begin position="20"/>
        <end position="256"/>
    </location>
</feature>
<reference evidence="2 3" key="1">
    <citation type="submission" date="2020-08" db="EMBL/GenBank/DDBJ databases">
        <title>Genomic Encyclopedia of Type Strains, Phase IV (KMG-IV): sequencing the most valuable type-strain genomes for metagenomic binning, comparative biology and taxonomic classification.</title>
        <authorList>
            <person name="Goeker M."/>
        </authorList>
    </citation>
    <scope>NUCLEOTIDE SEQUENCE [LARGE SCALE GENOMIC DNA]</scope>
    <source>
        <strain evidence="2 3">DSM 102235</strain>
    </source>
</reference>
<organism evidence="2 3">
    <name type="scientific">Sagittula marina</name>
    <dbReference type="NCBI Taxonomy" id="943940"/>
    <lineage>
        <taxon>Bacteria</taxon>
        <taxon>Pseudomonadati</taxon>
        <taxon>Pseudomonadota</taxon>
        <taxon>Alphaproteobacteria</taxon>
        <taxon>Rhodobacterales</taxon>
        <taxon>Roseobacteraceae</taxon>
        <taxon>Sagittula</taxon>
    </lineage>
</organism>
<dbReference type="Pfam" id="PF13449">
    <property type="entry name" value="Phytase-like"/>
    <property type="match status" value="1"/>
</dbReference>
<keyword evidence="3" id="KW-1185">Reference proteome</keyword>
<dbReference type="InterPro" id="IPR027372">
    <property type="entry name" value="Phytase-like_dom"/>
</dbReference>
<sequence>MPQGVESLGTFTWPASEHGAGGFSGLELSDDGRTFIAISDRTRITEGSITRDTTRITAVSAAPTMPLLDRDGTAIPQQLGDSEGLARLPDGRLCISFEGDHRIQCYAATSGPAIEVLDLPFADALGHNAGIEALAADAKGRLYAIPEQSGGLTKPFPVWRLDQTWETPFSIPRRGGFVPVGADFDPDGRLYVLERAFSGFSFRSRVRRFDVSETALSNETTLIETTGFQHDNLEGLSVWRDATGAIRLTMISDDNFNALQSTQFVEYRVAP</sequence>
<accession>A0A7W6DN51</accession>
<comment type="caution">
    <text evidence="2">The sequence shown here is derived from an EMBL/GenBank/DDBJ whole genome shotgun (WGS) entry which is preliminary data.</text>
</comment>
<dbReference type="Gene3D" id="2.120.10.30">
    <property type="entry name" value="TolB, C-terminal domain"/>
    <property type="match status" value="1"/>
</dbReference>
<gene>
    <name evidence="2" type="ORF">GGQ68_000128</name>
</gene>
<proteinExistence type="predicted"/>
<name>A0A7W6DN51_9RHOB</name>
<evidence type="ECO:0000313" key="2">
    <source>
        <dbReference type="EMBL" id="MBB3983817.1"/>
    </source>
</evidence>
<dbReference type="Proteomes" id="UP000541426">
    <property type="component" value="Unassembled WGS sequence"/>
</dbReference>
<dbReference type="RefSeq" id="WP_183962460.1">
    <property type="nucleotide sequence ID" value="NZ_BAABBZ010000012.1"/>
</dbReference>
<dbReference type="SUPFAM" id="SSF101898">
    <property type="entry name" value="NHL repeat"/>
    <property type="match status" value="1"/>
</dbReference>
<dbReference type="AlphaFoldDB" id="A0A7W6DN51"/>
<dbReference type="EMBL" id="JACIEJ010000001">
    <property type="protein sequence ID" value="MBB3983817.1"/>
    <property type="molecule type" value="Genomic_DNA"/>
</dbReference>